<evidence type="ECO:0000313" key="7">
    <source>
        <dbReference type="EMBL" id="JAU08372.1"/>
    </source>
</evidence>
<name>A0A1J3CVL8_NOCCA</name>
<dbReference type="InterPro" id="IPR000504">
    <property type="entry name" value="RRM_dom"/>
</dbReference>
<dbReference type="FunFam" id="3.30.70.330:FF:000349">
    <property type="entry name" value="Protein MEI2-like 1"/>
    <property type="match status" value="1"/>
</dbReference>
<keyword evidence="1" id="KW-0677">Repeat</keyword>
<dbReference type="InterPro" id="IPR034453">
    <property type="entry name" value="MEI2-like_RRM1"/>
</dbReference>
<protein>
    <submittedName>
        <fullName evidence="7">Protein MEI2-like 1</fullName>
    </submittedName>
</protein>
<feature type="region of interest" description="Disordered" evidence="5">
    <location>
        <begin position="859"/>
        <end position="887"/>
    </location>
</feature>
<dbReference type="CDD" id="cd12524">
    <property type="entry name" value="RRM1_MEI2_like"/>
    <property type="match status" value="1"/>
</dbReference>
<dbReference type="SUPFAM" id="SSF54928">
    <property type="entry name" value="RNA-binding domain, RBD"/>
    <property type="match status" value="2"/>
</dbReference>
<dbReference type="CDD" id="cd12531">
    <property type="entry name" value="RRM3_MEI2_like"/>
    <property type="match status" value="1"/>
</dbReference>
<dbReference type="GO" id="GO:0003729">
    <property type="term" value="F:mRNA binding"/>
    <property type="evidence" value="ECO:0007669"/>
    <property type="project" value="UniProtKB-ARBA"/>
</dbReference>
<feature type="domain" description="RRM" evidence="6">
    <location>
        <begin position="301"/>
        <end position="374"/>
    </location>
</feature>
<feature type="domain" description="RRM" evidence="6">
    <location>
        <begin position="216"/>
        <end position="289"/>
    </location>
</feature>
<dbReference type="PANTHER" id="PTHR23189">
    <property type="entry name" value="RNA RECOGNITION MOTIF-CONTAINING"/>
    <property type="match status" value="1"/>
</dbReference>
<dbReference type="InterPro" id="IPR034454">
    <property type="entry name" value="MEI2-like_RRM3"/>
</dbReference>
<dbReference type="CDD" id="cd12276">
    <property type="entry name" value="RRM2_MEI2_EAR1_like"/>
    <property type="match status" value="1"/>
</dbReference>
<accession>A0A1J3CVL8</accession>
<reference evidence="7" key="1">
    <citation type="submission" date="2016-07" db="EMBL/GenBank/DDBJ databases">
        <title>De novo transcriptome assembly of four accessions of the metal hyperaccumulator plant Noccaea caerulescens.</title>
        <authorList>
            <person name="Blande D."/>
            <person name="Halimaa P."/>
            <person name="Tervahauta A.I."/>
            <person name="Aarts M.G."/>
            <person name="Karenlampi S.O."/>
        </authorList>
    </citation>
    <scope>NUCLEOTIDE SEQUENCE</scope>
</reference>
<dbReference type="InterPro" id="IPR035979">
    <property type="entry name" value="RBD_domain_sf"/>
</dbReference>
<keyword evidence="2 4" id="KW-0694">RNA-binding</keyword>
<evidence type="ECO:0000256" key="4">
    <source>
        <dbReference type="PROSITE-ProRule" id="PRU00176"/>
    </source>
</evidence>
<keyword evidence="3" id="KW-0469">Meiosis</keyword>
<organism evidence="7">
    <name type="scientific">Noccaea caerulescens</name>
    <name type="common">Alpine penny-cress</name>
    <name type="synonym">Thlaspi caerulescens</name>
    <dbReference type="NCBI Taxonomy" id="107243"/>
    <lineage>
        <taxon>Eukaryota</taxon>
        <taxon>Viridiplantae</taxon>
        <taxon>Streptophyta</taxon>
        <taxon>Embryophyta</taxon>
        <taxon>Tracheophyta</taxon>
        <taxon>Spermatophyta</taxon>
        <taxon>Magnoliopsida</taxon>
        <taxon>eudicotyledons</taxon>
        <taxon>Gunneridae</taxon>
        <taxon>Pentapetalae</taxon>
        <taxon>rosids</taxon>
        <taxon>malvids</taxon>
        <taxon>Brassicales</taxon>
        <taxon>Brassicaceae</taxon>
        <taxon>Coluteocarpeae</taxon>
        <taxon>Noccaea</taxon>
    </lineage>
</organism>
<dbReference type="Gene3D" id="3.30.70.330">
    <property type="match status" value="2"/>
</dbReference>
<dbReference type="GO" id="GO:0051321">
    <property type="term" value="P:meiotic cell cycle"/>
    <property type="evidence" value="ECO:0007669"/>
    <property type="project" value="UniProtKB-KW"/>
</dbReference>
<evidence type="ECO:0000256" key="3">
    <source>
        <dbReference type="ARBA" id="ARBA00023254"/>
    </source>
</evidence>
<gene>
    <name evidence="7" type="ORF">GA_TR20601_c0_g1_i1_g.68544</name>
</gene>
<proteinExistence type="predicted"/>
<dbReference type="EMBL" id="GEVI01023948">
    <property type="protein sequence ID" value="JAU08372.1"/>
    <property type="molecule type" value="Transcribed_RNA"/>
</dbReference>
<evidence type="ECO:0000259" key="6">
    <source>
        <dbReference type="PROSITE" id="PS50102"/>
    </source>
</evidence>
<dbReference type="FunFam" id="3.30.70.330:FF:000101">
    <property type="entry name" value="Protein MEI2-like 1"/>
    <property type="match status" value="1"/>
</dbReference>
<evidence type="ECO:0000256" key="2">
    <source>
        <dbReference type="ARBA" id="ARBA00022884"/>
    </source>
</evidence>
<dbReference type="InterPro" id="IPR012677">
    <property type="entry name" value="Nucleotide-bd_a/b_plait_sf"/>
</dbReference>
<dbReference type="InterPro" id="IPR007201">
    <property type="entry name" value="Mei2-like_Rrm_C"/>
</dbReference>
<dbReference type="Pfam" id="PF00076">
    <property type="entry name" value="RRM_1"/>
    <property type="match status" value="2"/>
</dbReference>
<feature type="region of interest" description="Disordered" evidence="5">
    <location>
        <begin position="191"/>
        <end position="212"/>
    </location>
</feature>
<sequence>MPSDIMEQRGVSTPSHFHEDIHITSERQFGFLKTDLMPENQGGRDKFSNLPKSSWTPESYQLKAQSSFSGLHPSVSPSARNATSGSQWESSLFSSSLSDLFSRKLRLQRNDMLSPMSANPVVTHREEEPSESLEEIEAQTIGNLLPDEDDLFAEVMGDVGRKSRANGDDLDDFDLFSSVGGMELEGDVFSSANHRNGERGGSNSVGEHHRGEIPSRTLLAGNISSNIEDYELKVLFEQFGDIQALQTACKNRGFIMVSYYDIRAAQNAARALHNKLLRGAKLDIRYSIPKENPSEKDMSKGALLINNLDSSISNEELNRMIKSYGEIKEIRRTMHDNPQIYIEFFDVRAAEAALRGLNGLEIAGRQLKLAPTSPEGTSFTPQFAADDGEGVLTKMAYNNLSSAHIGRHFQGILASTSIDGGYMRAMHNSVGSPVNSFTDRHQSLNVPIGLPPSARVISASKPVGIQEPGNPFDNSKTGIQSMPNLHPHSFAEYYDNFANGSPYKSSTTFSEMVSEGQKASEGFMMSNVRGVGVDGFNGGVIGSPINQGSHRPNLNLWSNSNTQQHNPSSGMMWPNSPSRVNGIPSQRIPSVTGFSRASPLMVNMASSPVHHHIGSAPVLNSPFWDRRQAYAAESPESSGFHLGSQGSMGFPGSSPSHPMEIGSHKAFSHVGANSKNAVLRSSRQLPHLFSGRSQMLSVPGSFELPNERYRNLSHRRSDSSSSNAEKKMFELDVERILRGEDSRTTLMIKNIPNKYTSKMLVAAIDEYCKGTYDFLYLPIDFKNKCNVGYAFINLIEPEKIVPFFKAFNGKKWEKFNSEKVATLTYARIQGKIALIAHFQNSSLMNEDKRCRPILFHTDGPNAGDQEPFPMGSNIRTRPGKPRSSSIDNYNSFSIASVSINREEAPPFLNEN</sequence>
<evidence type="ECO:0000256" key="5">
    <source>
        <dbReference type="SAM" id="MobiDB-lite"/>
    </source>
</evidence>
<evidence type="ECO:0000256" key="1">
    <source>
        <dbReference type="ARBA" id="ARBA00022737"/>
    </source>
</evidence>
<dbReference type="Pfam" id="PF04059">
    <property type="entry name" value="RRM_2"/>
    <property type="match status" value="1"/>
</dbReference>
<dbReference type="AlphaFoldDB" id="A0A1J3CVL8"/>
<feature type="region of interest" description="Disordered" evidence="5">
    <location>
        <begin position="36"/>
        <end position="55"/>
    </location>
</feature>
<dbReference type="SMART" id="SM00360">
    <property type="entry name" value="RRM"/>
    <property type="match status" value="2"/>
</dbReference>
<dbReference type="PROSITE" id="PS50102">
    <property type="entry name" value="RRM"/>
    <property type="match status" value="2"/>
</dbReference>